<keyword evidence="2" id="KW-1185">Reference proteome</keyword>
<evidence type="ECO:0000313" key="1">
    <source>
        <dbReference type="EMBL" id="KAA8542937.1"/>
    </source>
</evidence>
<gene>
    <name evidence="1" type="ORF">F0562_024089</name>
</gene>
<dbReference type="InterPro" id="IPR021109">
    <property type="entry name" value="Peptidase_aspartic_dom_sf"/>
</dbReference>
<evidence type="ECO:0008006" key="3">
    <source>
        <dbReference type="Google" id="ProtNLM"/>
    </source>
</evidence>
<reference evidence="1 2" key="1">
    <citation type="submission" date="2019-09" db="EMBL/GenBank/DDBJ databases">
        <title>A chromosome-level genome assembly of the Chinese tupelo Nyssa sinensis.</title>
        <authorList>
            <person name="Yang X."/>
            <person name="Kang M."/>
            <person name="Yang Y."/>
            <person name="Xiong H."/>
            <person name="Wang M."/>
            <person name="Zhang Z."/>
            <person name="Wang Z."/>
            <person name="Wu H."/>
            <person name="Ma T."/>
            <person name="Liu J."/>
            <person name="Xi Z."/>
        </authorList>
    </citation>
    <scope>NUCLEOTIDE SEQUENCE [LARGE SCALE GENOMIC DNA]</scope>
    <source>
        <strain evidence="1">J267</strain>
        <tissue evidence="1">Leaf</tissue>
    </source>
</reference>
<dbReference type="PANTHER" id="PTHR15503">
    <property type="entry name" value="LDOC1 RELATED"/>
    <property type="match status" value="1"/>
</dbReference>
<dbReference type="OrthoDB" id="1934862at2759"/>
<dbReference type="InterPro" id="IPR032567">
    <property type="entry name" value="RTL1-rel"/>
</dbReference>
<accession>A0A5J5BME4</accession>
<name>A0A5J5BME4_9ASTE</name>
<dbReference type="Gene3D" id="2.40.70.10">
    <property type="entry name" value="Acid Proteases"/>
    <property type="match status" value="1"/>
</dbReference>
<sequence>MTTNKERIENLEAGFGAVQDGLHQMELDMVDKLHHLEETLNPRAAPNAPVTLVRRLPWDEILRRRAQGLCFHYNERFIAGHRCQRPQLLLLEGPPDASNIICEEFTEQLLQKEDHGELPEHETEPEITLHALIGWTVPKTMQMMAKLGSHEVIVLVDSGSTHNFVSERIARLLRMPVVPTEPFTIRVANGENMKCQGRFEGVRVDLQDTPFSLTLYSFPLTGLDLVLGIQWLEMLGSVTCNWEKLTMEFIWQDRARKLQGLGAQSIREALLKELSKEFCQKHELFVVCFQLREETVLQENMPPGMQPIVEEYAKIFKEPVGLPPVCEVDHTIPLREGAEPINVCPYRCAHFQKNEIEKQVQDMLDTRLIHPSTSPFSLPVLLVKKKDGSWQFCTDYHALNVATIKDRHELHGALYGRPSPPILTYQDGLSPVNEVDQSLLSRDELLKKLKCNLEASINRMKQVADLKRRDVTFEVGDLVFLKLHSYRQQSTFRRAH</sequence>
<dbReference type="CDD" id="cd00303">
    <property type="entry name" value="retropepsin_like"/>
    <property type="match status" value="1"/>
</dbReference>
<organism evidence="1 2">
    <name type="scientific">Nyssa sinensis</name>
    <dbReference type="NCBI Taxonomy" id="561372"/>
    <lineage>
        <taxon>Eukaryota</taxon>
        <taxon>Viridiplantae</taxon>
        <taxon>Streptophyta</taxon>
        <taxon>Embryophyta</taxon>
        <taxon>Tracheophyta</taxon>
        <taxon>Spermatophyta</taxon>
        <taxon>Magnoliopsida</taxon>
        <taxon>eudicotyledons</taxon>
        <taxon>Gunneridae</taxon>
        <taxon>Pentapetalae</taxon>
        <taxon>asterids</taxon>
        <taxon>Cornales</taxon>
        <taxon>Nyssaceae</taxon>
        <taxon>Nyssa</taxon>
    </lineage>
</organism>
<dbReference type="Proteomes" id="UP000325577">
    <property type="component" value="Linkage Group LG12"/>
</dbReference>
<dbReference type="SUPFAM" id="SSF56672">
    <property type="entry name" value="DNA/RNA polymerases"/>
    <property type="match status" value="1"/>
</dbReference>
<dbReference type="InterPro" id="IPR043502">
    <property type="entry name" value="DNA/RNA_pol_sf"/>
</dbReference>
<dbReference type="PANTHER" id="PTHR15503:SF22">
    <property type="entry name" value="TRANSPOSON TY3-I GAG POLYPROTEIN"/>
    <property type="match status" value="1"/>
</dbReference>
<dbReference type="AlphaFoldDB" id="A0A5J5BME4"/>
<protein>
    <recommendedName>
        <fullName evidence="3">Reverse transcriptase/retrotransposon-derived protein RNase H-like domain-containing protein</fullName>
    </recommendedName>
</protein>
<dbReference type="Pfam" id="PF08284">
    <property type="entry name" value="RVP_2"/>
    <property type="match status" value="1"/>
</dbReference>
<proteinExistence type="predicted"/>
<dbReference type="SUPFAM" id="SSF50630">
    <property type="entry name" value="Acid proteases"/>
    <property type="match status" value="1"/>
</dbReference>
<dbReference type="Gene3D" id="3.10.10.10">
    <property type="entry name" value="HIV Type 1 Reverse Transcriptase, subunit A, domain 1"/>
    <property type="match status" value="1"/>
</dbReference>
<dbReference type="EMBL" id="CM018035">
    <property type="protein sequence ID" value="KAA8542937.1"/>
    <property type="molecule type" value="Genomic_DNA"/>
</dbReference>
<evidence type="ECO:0000313" key="2">
    <source>
        <dbReference type="Proteomes" id="UP000325577"/>
    </source>
</evidence>